<evidence type="ECO:0000259" key="2">
    <source>
        <dbReference type="Pfam" id="PF20153"/>
    </source>
</evidence>
<evidence type="ECO:0000256" key="1">
    <source>
        <dbReference type="SAM" id="Phobius"/>
    </source>
</evidence>
<dbReference type="InterPro" id="IPR045338">
    <property type="entry name" value="DUF6535"/>
</dbReference>
<comment type="caution">
    <text evidence="3">The sequence shown here is derived from an EMBL/GenBank/DDBJ whole genome shotgun (WGS) entry which is preliminary data.</text>
</comment>
<accession>A0AAW0CWB9</accession>
<proteinExistence type="predicted"/>
<gene>
    <name evidence="3" type="ORF">R3P38DRAFT_3439864</name>
</gene>
<feature type="transmembrane region" description="Helical" evidence="1">
    <location>
        <begin position="240"/>
        <end position="261"/>
    </location>
</feature>
<dbReference type="EMBL" id="JAWWNJ010000012">
    <property type="protein sequence ID" value="KAK7043309.1"/>
    <property type="molecule type" value="Genomic_DNA"/>
</dbReference>
<feature type="domain" description="DUF6535" evidence="2">
    <location>
        <begin position="85"/>
        <end position="261"/>
    </location>
</feature>
<protein>
    <recommendedName>
        <fullName evidence="2">DUF6535 domain-containing protein</fullName>
    </recommendedName>
</protein>
<keyword evidence="4" id="KW-1185">Reference proteome</keyword>
<evidence type="ECO:0000313" key="4">
    <source>
        <dbReference type="Proteomes" id="UP001362999"/>
    </source>
</evidence>
<feature type="transmembrane region" description="Helical" evidence="1">
    <location>
        <begin position="109"/>
        <end position="126"/>
    </location>
</feature>
<dbReference type="Pfam" id="PF20153">
    <property type="entry name" value="DUF6535"/>
    <property type="match status" value="1"/>
</dbReference>
<dbReference type="AlphaFoldDB" id="A0AAW0CWB9"/>
<reference evidence="3 4" key="1">
    <citation type="journal article" date="2024" name="J Genomics">
        <title>Draft genome sequencing and assembly of Favolaschia claudopus CIRM-BRFM 2984 isolated from oak limbs.</title>
        <authorList>
            <person name="Navarro D."/>
            <person name="Drula E."/>
            <person name="Chaduli D."/>
            <person name="Cazenave R."/>
            <person name="Ahrendt S."/>
            <person name="Wang J."/>
            <person name="Lipzen A."/>
            <person name="Daum C."/>
            <person name="Barry K."/>
            <person name="Grigoriev I.V."/>
            <person name="Favel A."/>
            <person name="Rosso M.N."/>
            <person name="Martin F."/>
        </authorList>
    </citation>
    <scope>NUCLEOTIDE SEQUENCE [LARGE SCALE GENOMIC DNA]</scope>
    <source>
        <strain evidence="3 4">CIRM-BRFM 2984</strain>
    </source>
</reference>
<keyword evidence="1" id="KW-0812">Transmembrane</keyword>
<keyword evidence="1" id="KW-0472">Membrane</keyword>
<keyword evidence="1" id="KW-1133">Transmembrane helix</keyword>
<organism evidence="3 4">
    <name type="scientific">Favolaschia claudopus</name>
    <dbReference type="NCBI Taxonomy" id="2862362"/>
    <lineage>
        <taxon>Eukaryota</taxon>
        <taxon>Fungi</taxon>
        <taxon>Dikarya</taxon>
        <taxon>Basidiomycota</taxon>
        <taxon>Agaricomycotina</taxon>
        <taxon>Agaricomycetes</taxon>
        <taxon>Agaricomycetidae</taxon>
        <taxon>Agaricales</taxon>
        <taxon>Marasmiineae</taxon>
        <taxon>Mycenaceae</taxon>
        <taxon>Favolaschia</taxon>
    </lineage>
</organism>
<dbReference type="Proteomes" id="UP001362999">
    <property type="component" value="Unassembled WGS sequence"/>
</dbReference>
<evidence type="ECO:0000313" key="3">
    <source>
        <dbReference type="EMBL" id="KAK7043309.1"/>
    </source>
</evidence>
<sequence length="1011" mass="113069">MLMLLYLRSKLGRSLPPPTTPLRQRFFLTQTTMSSPDDATSSAPEPKHYSTVEIGSVDVSKVKKYNTSPVTEYSTDDDTAGVKIWNVYVKEAEKYDTALVESWKSDMEGVLIFAGLFSAILTAFLIESYQALTPNSGDEMKAVLIQISAQLSGIANQSSVDLPMPESFVTPTSSLVCNLLWFISLGLSLSSALIATLVEQWARDFKYKTERRSAPVVRARLYSYFYYGLKRFDMHAVVDIIPLLLHASLVLFLAGLVAFLVPVNKAVMISVVILLGILVIAYATLTVLPLFSCQSPYQTPLSAGLWRAIQLIRTIWRSVSAWERSPQTDTKVDASNSEAPDSMVDAMNDAALEVEQLTDRDCRALAWTLGSLSDDDELEPFLEGIVDALATTGYARSYYDDPIRHLLQSREARLLERVAEFLRRSTLFLQAETQTRRRSITLKCLWALATIPAAANGPPSTDHRDLIQLESPWLRRFGFSFHITALAPLVHEHEFLVHAVLRLRILLAAMRITEMAIAVLTACFRRFSHEVTLQPVPLEIREALEDLADSSLWKDPYLPQPSSTQPPANSILLRRCIVWHAKMDVFKINSEWFRDCLHALHSLYPTLIRMGHEHALEFMIHVATQLKSPPYRFDETKTLLVGLLAYEAASSDIAAKYSNAFKTFMDYQSRELASYPPHVDEILAKLLGFVARFQEASPDCNVSSSISLSPYLSMPCFDRSKSQVLLQCDNWWLCSCLTMELAARPESTDQILRVMWEVAANMGSSSHTPRSPSYPHAPSRCMLEALHKIPDQPETISLISLVQTVTLNDNLPIPDIEEELTLSSGLEGHLAVLARFIHKASTLHSLPYKMKETISILTQLDFAIPFDLSPYADEWNCILASPSHGVRPAHGVRPPQQLNFARIWKAAVEHDAPAGFQAIMVEVIAGCSLLNMYRWPGSCGFRWLNNREAAKVFVEGIDIANRRADISATSKRRLVRIRKTLIRVVLAEETQVDDGTAGALFSSALANCPIC</sequence>
<feature type="transmembrane region" description="Helical" evidence="1">
    <location>
        <begin position="267"/>
        <end position="291"/>
    </location>
</feature>
<feature type="transmembrane region" description="Helical" evidence="1">
    <location>
        <begin position="179"/>
        <end position="198"/>
    </location>
</feature>
<name>A0AAW0CWB9_9AGAR</name>